<reference evidence="2 3" key="1">
    <citation type="journal article" date="2018" name="Front. Plant Sci.">
        <title>Red Clover (Trifolium pratense) and Zigzag Clover (T. medium) - A Picture of Genomic Similarities and Differences.</title>
        <authorList>
            <person name="Dluhosova J."/>
            <person name="Istvanek J."/>
            <person name="Nedelnik J."/>
            <person name="Repkova J."/>
        </authorList>
    </citation>
    <scope>NUCLEOTIDE SEQUENCE [LARGE SCALE GENOMIC DNA]</scope>
    <source>
        <strain evidence="3">cv. 10/8</strain>
        <tissue evidence="2">Leaf</tissue>
    </source>
</reference>
<dbReference type="EMBL" id="LXQA010514944">
    <property type="protein sequence ID" value="MCI56599.1"/>
    <property type="molecule type" value="Genomic_DNA"/>
</dbReference>
<feature type="non-terminal residue" evidence="2">
    <location>
        <position position="63"/>
    </location>
</feature>
<sequence>MVPPAPDTDLYKPRKRKRNVKSSEDQEEGPNIKEIKKEAVTASVSVKEKVVKEKVVEEKVVDE</sequence>
<proteinExistence type="predicted"/>
<organism evidence="2 3">
    <name type="scientific">Trifolium medium</name>
    <dbReference type="NCBI Taxonomy" id="97028"/>
    <lineage>
        <taxon>Eukaryota</taxon>
        <taxon>Viridiplantae</taxon>
        <taxon>Streptophyta</taxon>
        <taxon>Embryophyta</taxon>
        <taxon>Tracheophyta</taxon>
        <taxon>Spermatophyta</taxon>
        <taxon>Magnoliopsida</taxon>
        <taxon>eudicotyledons</taxon>
        <taxon>Gunneridae</taxon>
        <taxon>Pentapetalae</taxon>
        <taxon>rosids</taxon>
        <taxon>fabids</taxon>
        <taxon>Fabales</taxon>
        <taxon>Fabaceae</taxon>
        <taxon>Papilionoideae</taxon>
        <taxon>50 kb inversion clade</taxon>
        <taxon>NPAAA clade</taxon>
        <taxon>Hologalegina</taxon>
        <taxon>IRL clade</taxon>
        <taxon>Trifolieae</taxon>
        <taxon>Trifolium</taxon>
    </lineage>
</organism>
<accession>A0A392T6E4</accession>
<evidence type="ECO:0000256" key="1">
    <source>
        <dbReference type="SAM" id="MobiDB-lite"/>
    </source>
</evidence>
<evidence type="ECO:0000313" key="3">
    <source>
        <dbReference type="Proteomes" id="UP000265520"/>
    </source>
</evidence>
<comment type="caution">
    <text evidence="2">The sequence shown here is derived from an EMBL/GenBank/DDBJ whole genome shotgun (WGS) entry which is preliminary data.</text>
</comment>
<keyword evidence="3" id="KW-1185">Reference proteome</keyword>
<protein>
    <submittedName>
        <fullName evidence="2">Uncharacterized protein</fullName>
    </submittedName>
</protein>
<evidence type="ECO:0000313" key="2">
    <source>
        <dbReference type="EMBL" id="MCI56599.1"/>
    </source>
</evidence>
<dbReference type="Proteomes" id="UP000265520">
    <property type="component" value="Unassembled WGS sequence"/>
</dbReference>
<dbReference type="AlphaFoldDB" id="A0A392T6E4"/>
<feature type="region of interest" description="Disordered" evidence="1">
    <location>
        <begin position="1"/>
        <end position="34"/>
    </location>
</feature>
<name>A0A392T6E4_9FABA</name>